<dbReference type="SFLD" id="SFLDG01020">
    <property type="entry name" value="Terpene_Cyclase_Like_2"/>
    <property type="match status" value="1"/>
</dbReference>
<dbReference type="EMBL" id="FRAV01000021">
    <property type="protein sequence ID" value="SHL60838.1"/>
    <property type="molecule type" value="Genomic_DNA"/>
</dbReference>
<gene>
    <name evidence="2" type="ORF">SAMN05444267_102114</name>
</gene>
<dbReference type="EC" id="4.2.3.-" evidence="1"/>
<dbReference type="OrthoDB" id="1223397at2"/>
<organism evidence="2 3">
    <name type="scientific">Chryseobacterium polytrichastri</name>
    <dbReference type="NCBI Taxonomy" id="1302687"/>
    <lineage>
        <taxon>Bacteria</taxon>
        <taxon>Pseudomonadati</taxon>
        <taxon>Bacteroidota</taxon>
        <taxon>Flavobacteriia</taxon>
        <taxon>Flavobacteriales</taxon>
        <taxon>Weeksellaceae</taxon>
        <taxon>Chryseobacterium group</taxon>
        <taxon>Chryseobacterium</taxon>
    </lineage>
</organism>
<evidence type="ECO:0000313" key="2">
    <source>
        <dbReference type="EMBL" id="SHL60838.1"/>
    </source>
</evidence>
<accession>A0A1M7C0K9</accession>
<dbReference type="Proteomes" id="UP000184364">
    <property type="component" value="Unassembled WGS sequence"/>
</dbReference>
<sequence>MKTSISNEEFYAGLQQLPKPKYPFPDSMHPDFQQQREEYYDWIDREYIFHSKEAREKHKKHNLTDIASRGCPSLKTFAELRPLASYAANGAMMDDYWDTCTHSEMMEISKRIMLLLTGEDTNEPTDNGIFHQFWVLRQDCLTCEMPERLYKKFIKSLNEVLIGYADERVYYRTNTIPPLAVYLLIREATSGAQPFCKYVAMQKEYRQLPDDVLEHSHIQRLHTLCAMMIGIHNDIISLPKELHREGDTMNLVKVLQQEHKTSINEAYMMALELHDNYLKEFLLLQENLPSFDKWQNMVYDYVQDLGIMVAGVYAWHTNDTTRYVNGGYVDAEFITQGE</sequence>
<dbReference type="InterPro" id="IPR034686">
    <property type="entry name" value="Terpene_cyclase-like_2"/>
</dbReference>
<keyword evidence="1" id="KW-0460">Magnesium</keyword>
<dbReference type="AlphaFoldDB" id="A0A1M7C0K9"/>
<dbReference type="Pfam" id="PF19086">
    <property type="entry name" value="Terpene_syn_C_2"/>
    <property type="match status" value="1"/>
</dbReference>
<keyword evidence="3" id="KW-1185">Reference proteome</keyword>
<dbReference type="GO" id="GO:0046872">
    <property type="term" value="F:metal ion binding"/>
    <property type="evidence" value="ECO:0007669"/>
    <property type="project" value="UniProtKB-KW"/>
</dbReference>
<dbReference type="PANTHER" id="PTHR35201:SF4">
    <property type="entry name" value="BETA-PINACENE SYNTHASE-RELATED"/>
    <property type="match status" value="1"/>
</dbReference>
<comment type="cofactor">
    <cofactor evidence="1">
        <name>Mg(2+)</name>
        <dbReference type="ChEBI" id="CHEBI:18420"/>
    </cofactor>
</comment>
<dbReference type="Gene3D" id="1.10.600.10">
    <property type="entry name" value="Farnesyl Diphosphate Synthase"/>
    <property type="match status" value="1"/>
</dbReference>
<evidence type="ECO:0000313" key="3">
    <source>
        <dbReference type="Proteomes" id="UP000184364"/>
    </source>
</evidence>
<dbReference type="PANTHER" id="PTHR35201">
    <property type="entry name" value="TERPENE SYNTHASE"/>
    <property type="match status" value="1"/>
</dbReference>
<keyword evidence="1" id="KW-0479">Metal-binding</keyword>
<dbReference type="InterPro" id="IPR008949">
    <property type="entry name" value="Isoprenoid_synthase_dom_sf"/>
</dbReference>
<keyword evidence="1" id="KW-0456">Lyase</keyword>
<dbReference type="SFLD" id="SFLDS00005">
    <property type="entry name" value="Isoprenoid_Synthase_Type_I"/>
    <property type="match status" value="1"/>
</dbReference>
<name>A0A1M7C0K9_9FLAO</name>
<proteinExistence type="inferred from homology"/>
<evidence type="ECO:0000256" key="1">
    <source>
        <dbReference type="RuleBase" id="RU366034"/>
    </source>
</evidence>
<dbReference type="GO" id="GO:0010333">
    <property type="term" value="F:terpene synthase activity"/>
    <property type="evidence" value="ECO:0007669"/>
    <property type="project" value="InterPro"/>
</dbReference>
<dbReference type="SUPFAM" id="SSF48576">
    <property type="entry name" value="Terpenoid synthases"/>
    <property type="match status" value="1"/>
</dbReference>
<reference evidence="3" key="1">
    <citation type="submission" date="2016-11" db="EMBL/GenBank/DDBJ databases">
        <authorList>
            <person name="Varghese N."/>
            <person name="Submissions S."/>
        </authorList>
    </citation>
    <scope>NUCLEOTIDE SEQUENCE [LARGE SCALE GENOMIC DNA]</scope>
    <source>
        <strain evidence="3">DSM 26899</strain>
    </source>
</reference>
<comment type="similarity">
    <text evidence="1">Belongs to the terpene synthase family.</text>
</comment>
<protein>
    <recommendedName>
        <fullName evidence="1">Terpene synthase</fullName>
        <ecNumber evidence="1">4.2.3.-</ecNumber>
    </recommendedName>
</protein>
<dbReference type="STRING" id="1302687.SAMN05444267_102114"/>